<dbReference type="PANTHER" id="PTHR33164:SF44">
    <property type="entry name" value="TRANSCRIPTIONAL REGULATORY PROTEIN"/>
    <property type="match status" value="1"/>
</dbReference>
<comment type="caution">
    <text evidence="2">The sequence shown here is derived from an EMBL/GenBank/DDBJ whole genome shotgun (WGS) entry which is preliminary data.</text>
</comment>
<dbReference type="InterPro" id="IPR000835">
    <property type="entry name" value="HTH_MarR-typ"/>
</dbReference>
<dbReference type="AlphaFoldDB" id="A0AAP3XQ66"/>
<dbReference type="Gene3D" id="1.10.10.10">
    <property type="entry name" value="Winged helix-like DNA-binding domain superfamily/Winged helix DNA-binding domain"/>
    <property type="match status" value="1"/>
</dbReference>
<dbReference type="InterPro" id="IPR036390">
    <property type="entry name" value="WH_DNA-bd_sf"/>
</dbReference>
<protein>
    <submittedName>
        <fullName evidence="2">MarR family transcriptional regulator</fullName>
    </submittedName>
</protein>
<keyword evidence="3" id="KW-1185">Reference proteome</keyword>
<dbReference type="PROSITE" id="PS50995">
    <property type="entry name" value="HTH_MARR_2"/>
    <property type="match status" value="1"/>
</dbReference>
<dbReference type="InterPro" id="IPR039422">
    <property type="entry name" value="MarR/SlyA-like"/>
</dbReference>
<dbReference type="RefSeq" id="WP_327787561.1">
    <property type="nucleotide sequence ID" value="NZ_JARGEQ010000008.1"/>
</dbReference>
<dbReference type="EMBL" id="JARGEQ010000008">
    <property type="protein sequence ID" value="MDF1585151.1"/>
    <property type="molecule type" value="Genomic_DNA"/>
</dbReference>
<sequence length="159" mass="17600">MAPRNPLFLRDEELERSLELLLLAERDLLARAGEALAREQLSEQDFRLLYLVQRHPGSTIAELCTVLGMTKQSLSRHIQALVAAGLLRQQAASRGDRRRRPLVVTEAAVEVIARVGETHKASLRRAFKNAGPEAVEGFQRVLAVLIDGPGRRLLGKHAA</sequence>
<dbReference type="Pfam" id="PF12802">
    <property type="entry name" value="MarR_2"/>
    <property type="match status" value="1"/>
</dbReference>
<proteinExistence type="predicted"/>
<feature type="domain" description="HTH marR-type" evidence="1">
    <location>
        <begin position="11"/>
        <end position="147"/>
    </location>
</feature>
<dbReference type="GO" id="GO:0003700">
    <property type="term" value="F:DNA-binding transcription factor activity"/>
    <property type="evidence" value="ECO:0007669"/>
    <property type="project" value="InterPro"/>
</dbReference>
<dbReference type="InterPro" id="IPR036388">
    <property type="entry name" value="WH-like_DNA-bd_sf"/>
</dbReference>
<dbReference type="Proteomes" id="UP001301140">
    <property type="component" value="Unassembled WGS sequence"/>
</dbReference>
<name>A0AAP3XQ66_9PROT</name>
<dbReference type="SUPFAM" id="SSF46785">
    <property type="entry name" value="Winged helix' DNA-binding domain"/>
    <property type="match status" value="1"/>
</dbReference>
<dbReference type="GO" id="GO:0006950">
    <property type="term" value="P:response to stress"/>
    <property type="evidence" value="ECO:0007669"/>
    <property type="project" value="TreeGrafter"/>
</dbReference>
<accession>A0AAP3XQ66</accession>
<evidence type="ECO:0000313" key="2">
    <source>
        <dbReference type="EMBL" id="MDF1585151.1"/>
    </source>
</evidence>
<organism evidence="2 3">
    <name type="scientific">Marinimicrococcus flavescens</name>
    <dbReference type="NCBI Taxonomy" id="3031815"/>
    <lineage>
        <taxon>Bacteria</taxon>
        <taxon>Pseudomonadati</taxon>
        <taxon>Pseudomonadota</taxon>
        <taxon>Alphaproteobacteria</taxon>
        <taxon>Geminicoccales</taxon>
        <taxon>Geminicoccaceae</taxon>
        <taxon>Marinimicrococcus</taxon>
    </lineage>
</organism>
<evidence type="ECO:0000313" key="3">
    <source>
        <dbReference type="Proteomes" id="UP001301140"/>
    </source>
</evidence>
<evidence type="ECO:0000259" key="1">
    <source>
        <dbReference type="PROSITE" id="PS50995"/>
    </source>
</evidence>
<gene>
    <name evidence="2" type="ORF">PZ740_01975</name>
</gene>
<dbReference type="PANTHER" id="PTHR33164">
    <property type="entry name" value="TRANSCRIPTIONAL REGULATOR, MARR FAMILY"/>
    <property type="match status" value="1"/>
</dbReference>
<dbReference type="SMART" id="SM00347">
    <property type="entry name" value="HTH_MARR"/>
    <property type="match status" value="1"/>
</dbReference>
<reference evidence="2 3" key="1">
    <citation type="submission" date="2023-03" db="EMBL/GenBank/DDBJ databases">
        <title>YIM 152171 draft genome.</title>
        <authorList>
            <person name="Yang Z."/>
        </authorList>
    </citation>
    <scope>NUCLEOTIDE SEQUENCE [LARGE SCALE GENOMIC DNA]</scope>
    <source>
        <strain evidence="2 3">YIM 152171</strain>
    </source>
</reference>